<reference evidence="1" key="1">
    <citation type="submission" date="2018-05" db="EMBL/GenBank/DDBJ databases">
        <authorList>
            <person name="Lanie J.A."/>
            <person name="Ng W.-L."/>
            <person name="Kazmierczak K.M."/>
            <person name="Andrzejewski T.M."/>
            <person name="Davidsen T.M."/>
            <person name="Wayne K.J."/>
            <person name="Tettelin H."/>
            <person name="Glass J.I."/>
            <person name="Rusch D."/>
            <person name="Podicherti R."/>
            <person name="Tsui H.-C.T."/>
            <person name="Winkler M.E."/>
        </authorList>
    </citation>
    <scope>NUCLEOTIDE SEQUENCE</scope>
</reference>
<gene>
    <name evidence="1" type="ORF">METZ01_LOCUS28168</name>
</gene>
<dbReference type="EMBL" id="UINC01001240">
    <property type="protein sequence ID" value="SUZ75314.1"/>
    <property type="molecule type" value="Genomic_DNA"/>
</dbReference>
<accession>A0A381Q8Y7</accession>
<sequence>MEQLFNPQLPGGGHPDIQLCIFPHLPEFLVIDSREENPKVMLLNTDDVFDEEFYRTVESEFSDTLRSSSEFLFSNFMNLPVSIEESVRDIAMTFILDRLGVQVGDEDEIPSVVVYVVSGGALTSHAGKILDGLADLIRTKSRGTELDHWQETISELVERESAIMQKVNEQQMEDALKGDSPDYFTLWESRN</sequence>
<proteinExistence type="predicted"/>
<protein>
    <submittedName>
        <fullName evidence="1">Uncharacterized protein</fullName>
    </submittedName>
</protein>
<dbReference type="AlphaFoldDB" id="A0A381Q8Y7"/>
<evidence type="ECO:0000313" key="1">
    <source>
        <dbReference type="EMBL" id="SUZ75314.1"/>
    </source>
</evidence>
<organism evidence="1">
    <name type="scientific">marine metagenome</name>
    <dbReference type="NCBI Taxonomy" id="408172"/>
    <lineage>
        <taxon>unclassified sequences</taxon>
        <taxon>metagenomes</taxon>
        <taxon>ecological metagenomes</taxon>
    </lineage>
</organism>
<name>A0A381Q8Y7_9ZZZZ</name>